<dbReference type="InterPro" id="IPR013429">
    <property type="entry name" value="Regulatory_FmdB_Zinc_ribbon"/>
</dbReference>
<accession>A0ABY3CG48</accession>
<proteinExistence type="predicted"/>
<sequence>MPVYLIRCDECDHQFRSLVLANTQEPKEWVCSQCGSHDAKPAHVYDDPHPLENDHGAGCPCCGGIGRKHER</sequence>
<dbReference type="Proteomes" id="UP000733744">
    <property type="component" value="Unassembled WGS sequence"/>
</dbReference>
<keyword evidence="3" id="KW-1185">Reference proteome</keyword>
<dbReference type="EMBL" id="RYFG02000010">
    <property type="protein sequence ID" value="TRX02615.1"/>
    <property type="molecule type" value="Genomic_DNA"/>
</dbReference>
<evidence type="ECO:0000259" key="1">
    <source>
        <dbReference type="Pfam" id="PF09723"/>
    </source>
</evidence>
<gene>
    <name evidence="2" type="ORF">EKO24_002260</name>
</gene>
<dbReference type="RefSeq" id="WP_127027086.1">
    <property type="nucleotide sequence ID" value="NZ_RYFG02000010.1"/>
</dbReference>
<feature type="domain" description="Putative regulatory protein FmdB zinc ribbon" evidence="1">
    <location>
        <begin position="1"/>
        <end position="39"/>
    </location>
</feature>
<evidence type="ECO:0000313" key="3">
    <source>
        <dbReference type="Proteomes" id="UP000733744"/>
    </source>
</evidence>
<evidence type="ECO:0000313" key="2">
    <source>
        <dbReference type="EMBL" id="TRX02615.1"/>
    </source>
</evidence>
<reference evidence="2 3" key="1">
    <citation type="journal article" date="2019" name="Antonie Van Leeuwenhoek">
        <title>Description of 'Ca. Methylobacter oryzae' KRF1, a novel species from the environmentally important Methylobacter clade 2.</title>
        <authorList>
            <person name="Khatri K."/>
            <person name="Mohite J.A."/>
            <person name="Pandit P.S."/>
            <person name="Bahulikar R."/>
            <person name="Rahalkar M.C."/>
        </authorList>
    </citation>
    <scope>NUCLEOTIDE SEQUENCE [LARGE SCALE GENOMIC DNA]</scope>
    <source>
        <strain evidence="2 3">KRF1</strain>
    </source>
</reference>
<organism evidence="2 3">
    <name type="scientific">Candidatus Methylobacter oryzae</name>
    <dbReference type="NCBI Taxonomy" id="2497749"/>
    <lineage>
        <taxon>Bacteria</taxon>
        <taxon>Pseudomonadati</taxon>
        <taxon>Pseudomonadota</taxon>
        <taxon>Gammaproteobacteria</taxon>
        <taxon>Methylococcales</taxon>
        <taxon>Methylococcaceae</taxon>
        <taxon>Methylobacter</taxon>
    </lineage>
</organism>
<protein>
    <recommendedName>
        <fullName evidence="1">Putative regulatory protein FmdB zinc ribbon domain-containing protein</fullName>
    </recommendedName>
</protein>
<comment type="caution">
    <text evidence="2">The sequence shown here is derived from an EMBL/GenBank/DDBJ whole genome shotgun (WGS) entry which is preliminary data.</text>
</comment>
<dbReference type="Pfam" id="PF09723">
    <property type="entry name" value="Zn_ribbon_8"/>
    <property type="match status" value="1"/>
</dbReference>
<name>A0ABY3CG48_9GAMM</name>